<dbReference type="InterPro" id="IPR011009">
    <property type="entry name" value="Kinase-like_dom_sf"/>
</dbReference>
<feature type="compositionally biased region" description="Low complexity" evidence="14">
    <location>
        <begin position="65"/>
        <end position="82"/>
    </location>
</feature>
<keyword evidence="4 13" id="KW-0418">Kinase</keyword>
<evidence type="ECO:0000256" key="14">
    <source>
        <dbReference type="SAM" id="MobiDB-lite"/>
    </source>
</evidence>
<evidence type="ECO:0000256" key="4">
    <source>
        <dbReference type="ARBA" id="ARBA00022777"/>
    </source>
</evidence>
<evidence type="ECO:0000259" key="15">
    <source>
        <dbReference type="PROSITE" id="PS50011"/>
    </source>
</evidence>
<dbReference type="FunFam" id="3.30.200.20:FF:000042">
    <property type="entry name" value="Aurora kinase A"/>
    <property type="match status" value="1"/>
</dbReference>
<keyword evidence="1 12" id="KW-0723">Serine/threonine-protein kinase</keyword>
<feature type="compositionally biased region" description="Polar residues" evidence="14">
    <location>
        <begin position="39"/>
        <end position="48"/>
    </location>
</feature>
<evidence type="ECO:0000313" key="16">
    <source>
        <dbReference type="EMBL" id="KAL3760095.1"/>
    </source>
</evidence>
<keyword evidence="2 13" id="KW-0808">Transferase</keyword>
<evidence type="ECO:0000256" key="1">
    <source>
        <dbReference type="ARBA" id="ARBA00022527"/>
    </source>
</evidence>
<dbReference type="AlphaFoldDB" id="A0ABD3MHT3"/>
<feature type="binding site" evidence="9">
    <location>
        <position position="159"/>
    </location>
    <ligand>
        <name>ATP</name>
        <dbReference type="ChEBI" id="CHEBI:30616"/>
    </ligand>
</feature>
<dbReference type="GO" id="GO:0004674">
    <property type="term" value="F:protein serine/threonine kinase activity"/>
    <property type="evidence" value="ECO:0007669"/>
    <property type="project" value="UniProtKB-KW"/>
</dbReference>
<dbReference type="PROSITE" id="PS50011">
    <property type="entry name" value="PROTEIN_KINASE_DOM"/>
    <property type="match status" value="1"/>
</dbReference>
<protein>
    <recommendedName>
        <fullName evidence="13">Aurora kinase</fullName>
        <ecNumber evidence="13">2.7.11.1</ecNumber>
    </recommendedName>
</protein>
<dbReference type="Proteomes" id="UP001530293">
    <property type="component" value="Unassembled WGS sequence"/>
</dbReference>
<organism evidence="16 17">
    <name type="scientific">Discostella pseudostelligera</name>
    <dbReference type="NCBI Taxonomy" id="259834"/>
    <lineage>
        <taxon>Eukaryota</taxon>
        <taxon>Sar</taxon>
        <taxon>Stramenopiles</taxon>
        <taxon>Ochrophyta</taxon>
        <taxon>Bacillariophyta</taxon>
        <taxon>Coscinodiscophyceae</taxon>
        <taxon>Thalassiosirophycidae</taxon>
        <taxon>Stephanodiscales</taxon>
        <taxon>Stephanodiscaceae</taxon>
        <taxon>Discostella</taxon>
    </lineage>
</organism>
<gene>
    <name evidence="16" type="ORF">ACHAWU_004253</name>
</gene>
<evidence type="ECO:0000256" key="2">
    <source>
        <dbReference type="ARBA" id="ARBA00022679"/>
    </source>
</evidence>
<dbReference type="SUPFAM" id="SSF56112">
    <property type="entry name" value="Protein kinase-like (PK-like)"/>
    <property type="match status" value="1"/>
</dbReference>
<evidence type="ECO:0000256" key="11">
    <source>
        <dbReference type="PROSITE-ProRule" id="PRU10141"/>
    </source>
</evidence>
<dbReference type="EC" id="2.7.11.1" evidence="13"/>
<evidence type="ECO:0000256" key="6">
    <source>
        <dbReference type="ARBA" id="ARBA00047899"/>
    </source>
</evidence>
<dbReference type="PROSITE" id="PS00108">
    <property type="entry name" value="PROTEIN_KINASE_ST"/>
    <property type="match status" value="1"/>
</dbReference>
<dbReference type="InterPro" id="IPR008271">
    <property type="entry name" value="Ser/Thr_kinase_AS"/>
</dbReference>
<reference evidence="16 17" key="1">
    <citation type="submission" date="2024-10" db="EMBL/GenBank/DDBJ databases">
        <title>Updated reference genomes for cyclostephanoid diatoms.</title>
        <authorList>
            <person name="Roberts W.R."/>
            <person name="Alverson A.J."/>
        </authorList>
    </citation>
    <scope>NUCLEOTIDE SEQUENCE [LARGE SCALE GENOMIC DNA]</scope>
    <source>
        <strain evidence="16 17">AJA232-27</strain>
    </source>
</reference>
<dbReference type="InterPro" id="IPR017441">
    <property type="entry name" value="Protein_kinase_ATP_BS"/>
</dbReference>
<feature type="binding site" evidence="9">
    <location>
        <begin position="276"/>
        <end position="277"/>
    </location>
    <ligand>
        <name>ATP</name>
        <dbReference type="ChEBI" id="CHEBI:30616"/>
    </ligand>
</feature>
<dbReference type="InterPro" id="IPR000719">
    <property type="entry name" value="Prot_kinase_dom"/>
</dbReference>
<name>A0ABD3MHT3_9STRA</name>
<evidence type="ECO:0000313" key="17">
    <source>
        <dbReference type="Proteomes" id="UP001530293"/>
    </source>
</evidence>
<evidence type="ECO:0000256" key="3">
    <source>
        <dbReference type="ARBA" id="ARBA00022741"/>
    </source>
</evidence>
<dbReference type="Gene3D" id="1.10.510.10">
    <property type="entry name" value="Transferase(Phosphotransferase) domain 1"/>
    <property type="match status" value="1"/>
</dbReference>
<evidence type="ECO:0000256" key="10">
    <source>
        <dbReference type="PIRSR" id="PIRSR630616-3"/>
    </source>
</evidence>
<feature type="cross-link" description="Glycyl lysine isopeptide (Lys-Gly) (interchain with G-Cter in SUMO2)" evidence="10">
    <location>
        <position position="274"/>
    </location>
</feature>
<evidence type="ECO:0000256" key="5">
    <source>
        <dbReference type="ARBA" id="ARBA00022840"/>
    </source>
</evidence>
<keyword evidence="5 9" id="KW-0067">ATP-binding</keyword>
<dbReference type="Gene3D" id="3.30.200.20">
    <property type="entry name" value="Phosphorylase Kinase, domain 1"/>
    <property type="match status" value="1"/>
</dbReference>
<comment type="similarity">
    <text evidence="13">Belongs to the protein kinase superfamily. Ser/Thr protein kinase family. Aurora subfamily.</text>
</comment>
<dbReference type="FunFam" id="1.10.510.10:FF:000235">
    <property type="entry name" value="Serine/threonine-protein kinase ark1"/>
    <property type="match status" value="1"/>
</dbReference>
<dbReference type="EMBL" id="JALLBG020000193">
    <property type="protein sequence ID" value="KAL3760095.1"/>
    <property type="molecule type" value="Genomic_DNA"/>
</dbReference>
<dbReference type="InterPro" id="IPR030616">
    <property type="entry name" value="Aur-like"/>
</dbReference>
<evidence type="ECO:0000256" key="12">
    <source>
        <dbReference type="RuleBase" id="RU000304"/>
    </source>
</evidence>
<dbReference type="PROSITE" id="PS00107">
    <property type="entry name" value="PROTEIN_KINASE_ATP"/>
    <property type="match status" value="1"/>
</dbReference>
<sequence>MLSAMDKENGVGNHQTMPSSPHGKSSSSSNLKRPAGMNLESNRTSPRVMTTTMPTTMPGGGGGTSFQSFEQPSSSSSSSSPSINNNGALGSIAEVSSLSSGKLLHGGNNSHSNSMPISIGDTTAAASHNNEKVMDEAAKAGRRWKLQDFEIGKPLGRGKFGKVYLARERRTKYIVALKVLSKNQLLKSGVEHQLRREIEIQAHLRHRHILRMYGYFYDNKNIYLILEYSPGGELYKKLTARGQFSERTSARFISDLSMAMKYCHSKHVIHRDIKPENLLLGANNEVKIADFGWSVHAPTSRRNTLCGTLDYLPPEMVEGREHDEQVDTWALGVLLYEFLVGSPPFETESHGATYRRIQRVDIRWPLGLPDDAKDLISKLLKKDPRQRLPLECVPKHPFVLRCLKD</sequence>
<comment type="catalytic activity">
    <reaction evidence="7 13">
        <text>L-seryl-[protein] + ATP = O-phospho-L-seryl-[protein] + ADP + H(+)</text>
        <dbReference type="Rhea" id="RHEA:17989"/>
        <dbReference type="Rhea" id="RHEA-COMP:9863"/>
        <dbReference type="Rhea" id="RHEA-COMP:11604"/>
        <dbReference type="ChEBI" id="CHEBI:15378"/>
        <dbReference type="ChEBI" id="CHEBI:29999"/>
        <dbReference type="ChEBI" id="CHEBI:30616"/>
        <dbReference type="ChEBI" id="CHEBI:83421"/>
        <dbReference type="ChEBI" id="CHEBI:456216"/>
        <dbReference type="EC" id="2.7.11.1"/>
    </reaction>
</comment>
<feature type="binding site" evidence="9">
    <location>
        <position position="290"/>
    </location>
    <ligand>
        <name>ATP</name>
        <dbReference type="ChEBI" id="CHEBI:30616"/>
    </ligand>
</feature>
<feature type="active site" description="Proton acceptor" evidence="8">
    <location>
        <position position="272"/>
    </location>
</feature>
<dbReference type="Pfam" id="PF00069">
    <property type="entry name" value="Pkinase"/>
    <property type="match status" value="1"/>
</dbReference>
<comment type="caution">
    <text evidence="16">The sequence shown here is derived from an EMBL/GenBank/DDBJ whole genome shotgun (WGS) entry which is preliminary data.</text>
</comment>
<dbReference type="PANTHER" id="PTHR24350">
    <property type="entry name" value="SERINE/THREONINE-PROTEIN KINASE IAL-RELATED"/>
    <property type="match status" value="1"/>
</dbReference>
<proteinExistence type="inferred from homology"/>
<comment type="catalytic activity">
    <reaction evidence="6 13">
        <text>L-threonyl-[protein] + ATP = O-phospho-L-threonyl-[protein] + ADP + H(+)</text>
        <dbReference type="Rhea" id="RHEA:46608"/>
        <dbReference type="Rhea" id="RHEA-COMP:11060"/>
        <dbReference type="Rhea" id="RHEA-COMP:11605"/>
        <dbReference type="ChEBI" id="CHEBI:15378"/>
        <dbReference type="ChEBI" id="CHEBI:30013"/>
        <dbReference type="ChEBI" id="CHEBI:30616"/>
        <dbReference type="ChEBI" id="CHEBI:61977"/>
        <dbReference type="ChEBI" id="CHEBI:456216"/>
        <dbReference type="EC" id="2.7.11.1"/>
    </reaction>
</comment>
<evidence type="ECO:0000256" key="8">
    <source>
        <dbReference type="PIRSR" id="PIRSR630616-1"/>
    </source>
</evidence>
<evidence type="ECO:0000256" key="9">
    <source>
        <dbReference type="PIRSR" id="PIRSR630616-2"/>
    </source>
</evidence>
<keyword evidence="3 9" id="KW-0547">Nucleotide-binding</keyword>
<feature type="region of interest" description="Disordered" evidence="14">
    <location>
        <begin position="1"/>
        <end position="85"/>
    </location>
</feature>
<feature type="compositionally biased region" description="Low complexity" evidence="14">
    <location>
        <begin position="19"/>
        <end position="29"/>
    </location>
</feature>
<feature type="binding site" evidence="9 11">
    <location>
        <position position="178"/>
    </location>
    <ligand>
        <name>ATP</name>
        <dbReference type="ChEBI" id="CHEBI:30616"/>
    </ligand>
</feature>
<dbReference type="SMART" id="SM00220">
    <property type="entry name" value="S_TKc"/>
    <property type="match status" value="1"/>
</dbReference>
<evidence type="ECO:0000256" key="13">
    <source>
        <dbReference type="RuleBase" id="RU367134"/>
    </source>
</evidence>
<keyword evidence="17" id="KW-1185">Reference proteome</keyword>
<evidence type="ECO:0000256" key="7">
    <source>
        <dbReference type="ARBA" id="ARBA00048679"/>
    </source>
</evidence>
<feature type="domain" description="Protein kinase" evidence="15">
    <location>
        <begin position="149"/>
        <end position="399"/>
    </location>
</feature>
<dbReference type="CDD" id="cd14007">
    <property type="entry name" value="STKc_Aurora"/>
    <property type="match status" value="1"/>
</dbReference>
<accession>A0ABD3MHT3</accession>
<dbReference type="GO" id="GO:0005524">
    <property type="term" value="F:ATP binding"/>
    <property type="evidence" value="ECO:0007669"/>
    <property type="project" value="UniProtKB-UniRule"/>
</dbReference>